<name>A0A101M486_PICGL</name>
<geneLocation type="mitochondrion" evidence="2"/>
<sequence>MEWNGNITSITLITLLSLIIRKRKQLKTLRQVSGLLYRLRYRLRLVSGASTRRSLYGAGK</sequence>
<gene>
    <name evidence="2" type="ORF">ABT39_MTgene378</name>
</gene>
<keyword evidence="2" id="KW-0496">Mitochondrion</keyword>
<comment type="caution">
    <text evidence="2">The sequence shown here is derived from an EMBL/GenBank/DDBJ whole genome shotgun (WGS) entry which is preliminary data.</text>
</comment>
<accession>A0A101M486</accession>
<organism evidence="2">
    <name type="scientific">Picea glauca</name>
    <name type="common">White spruce</name>
    <name type="synonym">Pinus glauca</name>
    <dbReference type="NCBI Taxonomy" id="3330"/>
    <lineage>
        <taxon>Eukaryota</taxon>
        <taxon>Viridiplantae</taxon>
        <taxon>Streptophyta</taxon>
        <taxon>Embryophyta</taxon>
        <taxon>Tracheophyta</taxon>
        <taxon>Spermatophyta</taxon>
        <taxon>Pinopsida</taxon>
        <taxon>Pinidae</taxon>
        <taxon>Conifers I</taxon>
        <taxon>Pinales</taxon>
        <taxon>Pinaceae</taxon>
        <taxon>Picea</taxon>
    </lineage>
</organism>
<reference evidence="2" key="1">
    <citation type="journal article" date="2015" name="Genome Biol. Evol.">
        <title>Organellar Genomes of White Spruce (Picea glauca): Assembly and Annotation.</title>
        <authorList>
            <person name="Jackman S.D."/>
            <person name="Warren R.L."/>
            <person name="Gibb E.A."/>
            <person name="Vandervalk B.P."/>
            <person name="Mohamadi H."/>
            <person name="Chu J."/>
            <person name="Raymond A."/>
            <person name="Pleasance S."/>
            <person name="Coope R."/>
            <person name="Wildung M.R."/>
            <person name="Ritland C.E."/>
            <person name="Bousquet J."/>
            <person name="Jones S.J."/>
            <person name="Bohlmann J."/>
            <person name="Birol I."/>
        </authorList>
    </citation>
    <scope>NUCLEOTIDE SEQUENCE [LARGE SCALE GENOMIC DNA]</scope>
    <source>
        <tissue evidence="2">Flushing bud</tissue>
    </source>
</reference>
<keyword evidence="1" id="KW-0812">Transmembrane</keyword>
<protein>
    <submittedName>
        <fullName evidence="2">Uncharacterized protein</fullName>
    </submittedName>
</protein>
<evidence type="ECO:0000313" key="2">
    <source>
        <dbReference type="EMBL" id="KUM50535.1"/>
    </source>
</evidence>
<evidence type="ECO:0000256" key="1">
    <source>
        <dbReference type="SAM" id="Phobius"/>
    </source>
</evidence>
<proteinExistence type="predicted"/>
<dbReference type="AlphaFoldDB" id="A0A101M486"/>
<keyword evidence="1" id="KW-0472">Membrane</keyword>
<dbReference type="EMBL" id="LKAM01000001">
    <property type="protein sequence ID" value="KUM50535.1"/>
    <property type="molecule type" value="Genomic_DNA"/>
</dbReference>
<feature type="transmembrane region" description="Helical" evidence="1">
    <location>
        <begin position="6"/>
        <end position="21"/>
    </location>
</feature>
<keyword evidence="1" id="KW-1133">Transmembrane helix</keyword>